<dbReference type="PANTHER" id="PTHR44154">
    <property type="entry name" value="QUINONE OXIDOREDUCTASE"/>
    <property type="match status" value="1"/>
</dbReference>
<accession>A0A0T7FX32</accession>
<dbReference type="InterPro" id="IPR036291">
    <property type="entry name" value="NAD(P)-bd_dom_sf"/>
</dbReference>
<keyword evidence="1" id="KW-0521">NADP</keyword>
<dbReference type="InterPro" id="IPR011032">
    <property type="entry name" value="GroES-like_sf"/>
</dbReference>
<evidence type="ECO:0000256" key="1">
    <source>
        <dbReference type="ARBA" id="ARBA00022857"/>
    </source>
</evidence>
<dbReference type="GO" id="GO:0016491">
    <property type="term" value="F:oxidoreductase activity"/>
    <property type="evidence" value="ECO:0007669"/>
    <property type="project" value="InterPro"/>
</dbReference>
<dbReference type="AlphaFoldDB" id="A0A0T7FX32"/>
<dbReference type="RefSeq" id="WP_080951273.1">
    <property type="nucleotide sequence ID" value="NZ_CCRH01000016.1"/>
</dbReference>
<dbReference type="SUPFAM" id="SSF50129">
    <property type="entry name" value="GroES-like"/>
    <property type="match status" value="1"/>
</dbReference>
<dbReference type="Pfam" id="PF13602">
    <property type="entry name" value="ADH_zinc_N_2"/>
    <property type="match status" value="1"/>
</dbReference>
<evidence type="ECO:0000259" key="2">
    <source>
        <dbReference type="SMART" id="SM00829"/>
    </source>
</evidence>
<name>A0A0T7FX32_NEOGA</name>
<dbReference type="SUPFAM" id="SSF51735">
    <property type="entry name" value="NAD(P)-binding Rossmann-fold domains"/>
    <property type="match status" value="1"/>
</dbReference>
<gene>
    <name evidence="3" type="ORF">NGAL_HAMBI1145_49390</name>
</gene>
<evidence type="ECO:0000313" key="4">
    <source>
        <dbReference type="Proteomes" id="UP000046176"/>
    </source>
</evidence>
<dbReference type="PANTHER" id="PTHR44154:SF1">
    <property type="entry name" value="QUINONE OXIDOREDUCTASE"/>
    <property type="match status" value="1"/>
</dbReference>
<dbReference type="SMART" id="SM00829">
    <property type="entry name" value="PKS_ER"/>
    <property type="match status" value="1"/>
</dbReference>
<dbReference type="InterPro" id="IPR013154">
    <property type="entry name" value="ADH-like_N"/>
</dbReference>
<dbReference type="Pfam" id="PF08240">
    <property type="entry name" value="ADH_N"/>
    <property type="match status" value="1"/>
</dbReference>
<dbReference type="InterPro" id="IPR020843">
    <property type="entry name" value="ER"/>
</dbReference>
<evidence type="ECO:0000313" key="3">
    <source>
        <dbReference type="EMBL" id="CDZ39559.1"/>
    </source>
</evidence>
<dbReference type="EMBL" id="CCRH01000016">
    <property type="protein sequence ID" value="CDZ39559.1"/>
    <property type="molecule type" value="Genomic_DNA"/>
</dbReference>
<dbReference type="InterPro" id="IPR051603">
    <property type="entry name" value="Zinc-ADH_QOR/CCCR"/>
</dbReference>
<dbReference type="Proteomes" id="UP000046176">
    <property type="component" value="Unassembled WGS sequence"/>
</dbReference>
<sequence length="331" mass="34958">MSMMQAAVMRGPGGPEVLNIETIPVPMPKNGQVLIKVIAFGLNRSELFTRQGHSPGVQFPRVLGIEAVGIVEHAPGGQFAPGDTVATVMGGMGRQFDGAYAEFACVPASQVRKFSSDLPWKVLGAVPEMFQTAWGSLFRALDLQPGERLLIRGGSTSVGLAAAGLACNHGAYVLSTTRQATRTSLLIEHGANEGIVDDGHLSASIAKVDKVLELVGTTTLADSLLCTRPGGVVCMAGMVGDKWSFDSFAPMDAIPNYVRLTTYSGGVSEFMQMPLDSILTDIALGKLKVPIGRTAQLSEIAVAHRWMEQNQAEGKIVVLTSADLSSFGRSA</sequence>
<reference evidence="3 4" key="1">
    <citation type="submission" date="2014-08" db="EMBL/GenBank/DDBJ databases">
        <authorList>
            <person name="Chen Y.-H."/>
        </authorList>
    </citation>
    <scope>NUCLEOTIDE SEQUENCE [LARGE SCALE GENOMIC DNA]</scope>
</reference>
<protein>
    <submittedName>
        <fullName evidence="3">NAD(P)H quinone oxidoreductase, PIG3 family</fullName>
    </submittedName>
</protein>
<proteinExistence type="predicted"/>
<dbReference type="Gene3D" id="3.90.180.10">
    <property type="entry name" value="Medium-chain alcohol dehydrogenases, catalytic domain"/>
    <property type="match status" value="1"/>
</dbReference>
<feature type="domain" description="Enoyl reductase (ER)" evidence="2">
    <location>
        <begin position="13"/>
        <end position="318"/>
    </location>
</feature>
<organism evidence="3 4">
    <name type="scientific">Neorhizobium galegae bv. officinalis</name>
    <dbReference type="NCBI Taxonomy" id="323656"/>
    <lineage>
        <taxon>Bacteria</taxon>
        <taxon>Pseudomonadati</taxon>
        <taxon>Pseudomonadota</taxon>
        <taxon>Alphaproteobacteria</taxon>
        <taxon>Hyphomicrobiales</taxon>
        <taxon>Rhizobiaceae</taxon>
        <taxon>Rhizobium/Agrobacterium group</taxon>
        <taxon>Neorhizobium</taxon>
    </lineage>
</organism>
<dbReference type="Gene3D" id="3.40.50.720">
    <property type="entry name" value="NAD(P)-binding Rossmann-like Domain"/>
    <property type="match status" value="1"/>
</dbReference>
<dbReference type="OrthoDB" id="9805883at2"/>
<dbReference type="CDD" id="cd08243">
    <property type="entry name" value="quinone_oxidoreductase_like_1"/>
    <property type="match status" value="1"/>
</dbReference>